<feature type="region of interest" description="Disordered" evidence="10">
    <location>
        <begin position="575"/>
        <end position="613"/>
    </location>
</feature>
<dbReference type="InterPro" id="IPR000719">
    <property type="entry name" value="Prot_kinase_dom"/>
</dbReference>
<feature type="compositionally biased region" description="Polar residues" evidence="10">
    <location>
        <begin position="771"/>
        <end position="780"/>
    </location>
</feature>
<evidence type="ECO:0000256" key="2">
    <source>
        <dbReference type="ARBA" id="ARBA00004284"/>
    </source>
</evidence>
<dbReference type="Pfam" id="PF00069">
    <property type="entry name" value="Pkinase"/>
    <property type="match status" value="1"/>
</dbReference>
<feature type="compositionally biased region" description="Basic and acidic residues" evidence="10">
    <location>
        <begin position="580"/>
        <end position="592"/>
    </location>
</feature>
<feature type="domain" description="Protein kinase" evidence="11">
    <location>
        <begin position="24"/>
        <end position="286"/>
    </location>
</feature>
<dbReference type="OrthoDB" id="40902at2759"/>
<dbReference type="CTD" id="553431"/>
<feature type="compositionally biased region" description="Polar residues" evidence="10">
    <location>
        <begin position="354"/>
        <end position="369"/>
    </location>
</feature>
<evidence type="ECO:0000256" key="7">
    <source>
        <dbReference type="ARBA" id="ARBA00038588"/>
    </source>
</evidence>
<keyword evidence="12" id="KW-1185">Reference proteome</keyword>
<evidence type="ECO:0000256" key="3">
    <source>
        <dbReference type="ARBA" id="ARBA00006692"/>
    </source>
</evidence>
<keyword evidence="4" id="KW-0112">Calmodulin-binding</keyword>
<comment type="cofactor">
    <cofactor evidence="1">
        <name>Ca(2+)</name>
        <dbReference type="ChEBI" id="CHEBI:29108"/>
    </cofactor>
</comment>
<feature type="compositionally biased region" description="Polar residues" evidence="10">
    <location>
        <begin position="481"/>
        <end position="490"/>
    </location>
</feature>
<dbReference type="GO" id="GO:0030659">
    <property type="term" value="C:cytoplasmic vesicle membrane"/>
    <property type="evidence" value="ECO:0007669"/>
    <property type="project" value="UniProtKB-SubCell"/>
</dbReference>
<dbReference type="GO" id="GO:0004672">
    <property type="term" value="F:protein kinase activity"/>
    <property type="evidence" value="ECO:0007669"/>
    <property type="project" value="InterPro"/>
</dbReference>
<comment type="function">
    <text evidence="9">Does not appear to have detectable kinase activity.</text>
</comment>
<feature type="compositionally biased region" description="Acidic residues" evidence="10">
    <location>
        <begin position="376"/>
        <end position="391"/>
    </location>
</feature>
<evidence type="ECO:0000256" key="6">
    <source>
        <dbReference type="ARBA" id="ARBA00023329"/>
    </source>
</evidence>
<evidence type="ECO:0000256" key="9">
    <source>
        <dbReference type="ARBA" id="ARBA00055881"/>
    </source>
</evidence>
<evidence type="ECO:0000256" key="8">
    <source>
        <dbReference type="ARBA" id="ARBA00039200"/>
    </source>
</evidence>
<accession>A0A8M1KHU5</accession>
<evidence type="ECO:0000256" key="10">
    <source>
        <dbReference type="SAM" id="MobiDB-lite"/>
    </source>
</evidence>
<proteinExistence type="inferred from homology"/>
<comment type="subcellular location">
    <subcellularLocation>
        <location evidence="2">Cytoplasmic vesicle membrane</location>
        <topology evidence="2">Peripheral membrane protein</topology>
    </subcellularLocation>
</comment>
<evidence type="ECO:0000313" key="13">
    <source>
        <dbReference type="RefSeq" id="XP_042563452.1"/>
    </source>
</evidence>
<dbReference type="GeneID" id="105890623"/>
<dbReference type="GO" id="GO:0005516">
    <property type="term" value="F:calmodulin binding"/>
    <property type="evidence" value="ECO:0007669"/>
    <property type="project" value="UniProtKB-KW"/>
</dbReference>
<feature type="region of interest" description="Disordered" evidence="10">
    <location>
        <begin position="696"/>
        <end position="787"/>
    </location>
</feature>
<dbReference type="PANTHER" id="PTHR24347">
    <property type="entry name" value="SERINE/THREONINE-PROTEIN KINASE"/>
    <property type="match status" value="1"/>
</dbReference>
<dbReference type="PROSITE" id="PS50011">
    <property type="entry name" value="PROTEIN_KINASE_DOM"/>
    <property type="match status" value="1"/>
</dbReference>
<dbReference type="FunFam" id="1.10.510.10:FF:000188">
    <property type="entry name" value="CaM kinase-like vesicle-associated, like"/>
    <property type="match status" value="1"/>
</dbReference>
<feature type="compositionally biased region" description="Basic and acidic residues" evidence="10">
    <location>
        <begin position="535"/>
        <end position="550"/>
    </location>
</feature>
<dbReference type="Proteomes" id="UP000515152">
    <property type="component" value="Chromosome 4"/>
</dbReference>
<reference evidence="13" key="1">
    <citation type="submission" date="2025-08" db="UniProtKB">
        <authorList>
            <consortium name="RefSeq"/>
        </authorList>
    </citation>
    <scope>IDENTIFICATION</scope>
</reference>
<gene>
    <name evidence="13" type="primary">camkvl</name>
</gene>
<feature type="compositionally biased region" description="Polar residues" evidence="10">
    <location>
        <begin position="699"/>
        <end position="708"/>
    </location>
</feature>
<comment type="similarity">
    <text evidence="3">Belongs to the protein kinase superfamily. CAMK Ser/Thr protein kinase family.</text>
</comment>
<evidence type="ECO:0000256" key="1">
    <source>
        <dbReference type="ARBA" id="ARBA00001913"/>
    </source>
</evidence>
<keyword evidence="6" id="KW-0968">Cytoplasmic vesicle</keyword>
<feature type="compositionally biased region" description="Pro residues" evidence="10">
    <location>
        <begin position="718"/>
        <end position="749"/>
    </location>
</feature>
<comment type="subunit">
    <text evidence="7">Interacts with calmodulin, in the presence of calcium.</text>
</comment>
<name>A0A8M1KHU5_CLUHA</name>
<evidence type="ECO:0000256" key="5">
    <source>
        <dbReference type="ARBA" id="ARBA00023136"/>
    </source>
</evidence>
<protein>
    <recommendedName>
        <fullName evidence="8">CaM kinase-like vesicle-associated protein</fullName>
    </recommendedName>
</protein>
<dbReference type="RefSeq" id="XP_042563452.1">
    <property type="nucleotide sequence ID" value="XM_042707518.1"/>
</dbReference>
<dbReference type="AlphaFoldDB" id="A0A8M1KHU5"/>
<evidence type="ECO:0000313" key="12">
    <source>
        <dbReference type="Proteomes" id="UP000515152"/>
    </source>
</evidence>
<dbReference type="KEGG" id="char:105890623"/>
<keyword evidence="5" id="KW-0472">Membrane</keyword>
<sequence length="787" mass="86121">MPFGCLALRDGRSYHSPTDITDKYDIGQVLKAKEFCELCLAKDRQTAKVYVCKKFSKKDGKKVRKAAKNEIMILKMVNHPNILQLIDAFETKREYYIIQELATGEDVFDWILDQGNYTERDASNVIRQVLEAVAYLHSLNIVHRNLKLENLMYYTENNHSKVVLRDFYLSKFENGSITEPCGTPEYLAPEVVARHRYGRPVDCWAVGVIMYILLSGNPPFFDETEEENTDLHNRIIFCRIVAGEFEFDSPYWDDISPAAKELVCRLMDIDQMLRITAQDALWHEWIAGNGASEKNLKAGVCAQFEKNFAKAKWRKAIRVTTFMQRLRNSELMAADATTDDQTDGVLDSSPEGESPQTDLESVPTVSVTVENRPADDPEEEDKTGNEGEENPDGQTRRIGLIPVTPSVGISPSATAEPVNPETPSKTTPSEELDKESGKGVGEGTCKTAASLGQDGVPAEVNKTPATPEPTKIPESTGAKVSLQQEVPLSSNKEKKPASSPETPNRRKMAANLTMDHGPEPGVKTTATATANNKEQAPRKEEKADKAKKQEMSPGSWCQTQVPEAVAEKSVVAGPLAEVGPKTRDQGVGRSDDALVQGTQVQSSYKGMGTSSLGRHKPVYSQELGIGASGYASPYCSPYSVGRGGVYHTLDHRGGAGADWQMDSVIEQIEKQMAAVLEKIEGDMPSLLEQISDCPETLSRAKSAQSSPSVHARSYHHSTPPPLPTTPRPPLPNLPHLTIPPPSYPPPAPPAHGQAHTQPVTEQDDKDGQRGTMRSGQSPHGGSSGRGL</sequence>
<dbReference type="FunFam" id="3.30.200.20:FF:000155">
    <property type="entry name" value="CaM kinase-like vesicle-associated, like"/>
    <property type="match status" value="1"/>
</dbReference>
<dbReference type="GO" id="GO:0045202">
    <property type="term" value="C:synapse"/>
    <property type="evidence" value="ECO:0007669"/>
    <property type="project" value="UniProtKB-ARBA"/>
</dbReference>
<feature type="region of interest" description="Disordered" evidence="10">
    <location>
        <begin position="333"/>
        <end position="559"/>
    </location>
</feature>
<evidence type="ECO:0000259" key="11">
    <source>
        <dbReference type="PROSITE" id="PS50011"/>
    </source>
</evidence>
<dbReference type="GO" id="GO:0005524">
    <property type="term" value="F:ATP binding"/>
    <property type="evidence" value="ECO:0007669"/>
    <property type="project" value="InterPro"/>
</dbReference>
<evidence type="ECO:0000256" key="4">
    <source>
        <dbReference type="ARBA" id="ARBA00022860"/>
    </source>
</evidence>
<feature type="compositionally biased region" description="Polar residues" evidence="10">
    <location>
        <begin position="596"/>
        <end position="612"/>
    </location>
</feature>
<organism evidence="12 13">
    <name type="scientific">Clupea harengus</name>
    <name type="common">Atlantic herring</name>
    <dbReference type="NCBI Taxonomy" id="7950"/>
    <lineage>
        <taxon>Eukaryota</taxon>
        <taxon>Metazoa</taxon>
        <taxon>Chordata</taxon>
        <taxon>Craniata</taxon>
        <taxon>Vertebrata</taxon>
        <taxon>Euteleostomi</taxon>
        <taxon>Actinopterygii</taxon>
        <taxon>Neopterygii</taxon>
        <taxon>Teleostei</taxon>
        <taxon>Clupei</taxon>
        <taxon>Clupeiformes</taxon>
        <taxon>Clupeoidei</taxon>
        <taxon>Clupeidae</taxon>
        <taxon>Clupea</taxon>
    </lineage>
</organism>